<organism evidence="6 7">
    <name type="scientific">Nocardia caishijiensis</name>
    <dbReference type="NCBI Taxonomy" id="184756"/>
    <lineage>
        <taxon>Bacteria</taxon>
        <taxon>Bacillati</taxon>
        <taxon>Actinomycetota</taxon>
        <taxon>Actinomycetes</taxon>
        <taxon>Mycobacteriales</taxon>
        <taxon>Nocardiaceae</taxon>
        <taxon>Nocardia</taxon>
    </lineage>
</organism>
<sequence length="121" mass="13587">MSRCAVSGRTIKSLRDFLTFSDMAAHIINGGKEAYDADQNLRLASEAVLHRLGESVARIPADFIAAYPEVSWRRIKATRNLVAHNYDGVDYEILWNVLANRMPQEADQVRAILADLTADQR</sequence>
<accession>A0ABQ6YTA3</accession>
<evidence type="ECO:0000256" key="1">
    <source>
        <dbReference type="ARBA" id="ARBA00022553"/>
    </source>
</evidence>
<evidence type="ECO:0000313" key="7">
    <source>
        <dbReference type="Proteomes" id="UP000798951"/>
    </source>
</evidence>
<gene>
    <name evidence="6" type="ORF">FNL39_101465</name>
</gene>
<keyword evidence="3" id="KW-0540">Nuclease</keyword>
<dbReference type="Pfam" id="PF01934">
    <property type="entry name" value="HepT-like"/>
    <property type="match status" value="1"/>
</dbReference>
<dbReference type="InterPro" id="IPR051813">
    <property type="entry name" value="HepT_RNase_toxin"/>
</dbReference>
<dbReference type="Proteomes" id="UP000798951">
    <property type="component" value="Unassembled WGS sequence"/>
</dbReference>
<protein>
    <submittedName>
        <fullName evidence="6">Uncharacterized protein with HEPN domain</fullName>
    </submittedName>
</protein>
<evidence type="ECO:0000313" key="6">
    <source>
        <dbReference type="EMBL" id="KAF0849030.1"/>
    </source>
</evidence>
<keyword evidence="7" id="KW-1185">Reference proteome</keyword>
<evidence type="ECO:0000256" key="2">
    <source>
        <dbReference type="ARBA" id="ARBA00022649"/>
    </source>
</evidence>
<dbReference type="PANTHER" id="PTHR34139">
    <property type="entry name" value="UPF0331 PROTEIN MJ0127"/>
    <property type="match status" value="1"/>
</dbReference>
<evidence type="ECO:0000256" key="4">
    <source>
        <dbReference type="ARBA" id="ARBA00022741"/>
    </source>
</evidence>
<keyword evidence="5" id="KW-0378">Hydrolase</keyword>
<dbReference type="InterPro" id="IPR008201">
    <property type="entry name" value="HepT-like"/>
</dbReference>
<dbReference type="PANTHER" id="PTHR34139:SF1">
    <property type="entry name" value="RNASE MJ1380-RELATED"/>
    <property type="match status" value="1"/>
</dbReference>
<keyword evidence="2" id="KW-1277">Toxin-antitoxin system</keyword>
<evidence type="ECO:0000256" key="3">
    <source>
        <dbReference type="ARBA" id="ARBA00022722"/>
    </source>
</evidence>
<proteinExistence type="predicted"/>
<evidence type="ECO:0000256" key="5">
    <source>
        <dbReference type="ARBA" id="ARBA00022801"/>
    </source>
</evidence>
<keyword evidence="4" id="KW-0547">Nucleotide-binding</keyword>
<keyword evidence="1" id="KW-0597">Phosphoprotein</keyword>
<comment type="caution">
    <text evidence="6">The sequence shown here is derived from an EMBL/GenBank/DDBJ whole genome shotgun (WGS) entry which is preliminary data.</text>
</comment>
<reference evidence="6 7" key="1">
    <citation type="submission" date="2019-07" db="EMBL/GenBank/DDBJ databases">
        <title>Genomic Encyclopedia of Type Strains, Phase IV (KMG-IV): sequencing the most valuable type-strain genomes for metagenomic binning, comparative biology and taxonomic classification.</title>
        <authorList>
            <person name="Goeker M."/>
        </authorList>
    </citation>
    <scope>NUCLEOTIDE SEQUENCE [LARGE SCALE GENOMIC DNA]</scope>
    <source>
        <strain evidence="6 7">DSM 44831</strain>
    </source>
</reference>
<name>A0ABQ6YTA3_9NOCA</name>
<dbReference type="EMBL" id="VMSD01000001">
    <property type="protein sequence ID" value="KAF0849030.1"/>
    <property type="molecule type" value="Genomic_DNA"/>
</dbReference>